<organism evidence="14 15">
    <name type="scientific">Facklamia hominis</name>
    <dbReference type="NCBI Taxonomy" id="178214"/>
    <lineage>
        <taxon>Bacteria</taxon>
        <taxon>Bacillati</taxon>
        <taxon>Bacillota</taxon>
        <taxon>Bacilli</taxon>
        <taxon>Lactobacillales</taxon>
        <taxon>Aerococcaceae</taxon>
        <taxon>Facklamia</taxon>
    </lineage>
</organism>
<dbReference type="RefSeq" id="WP_070609991.1">
    <property type="nucleotide sequence ID" value="NZ_JASOOE010000009.1"/>
</dbReference>
<evidence type="ECO:0000256" key="8">
    <source>
        <dbReference type="ARBA" id="ARBA00022679"/>
    </source>
</evidence>
<evidence type="ECO:0000259" key="13">
    <source>
        <dbReference type="SMART" id="SM00642"/>
    </source>
</evidence>
<feature type="domain" description="Glycosyl hydrolase family 13 catalytic" evidence="13">
    <location>
        <begin position="153"/>
        <end position="512"/>
    </location>
</feature>
<dbReference type="InterPro" id="IPR014756">
    <property type="entry name" value="Ig_E-set"/>
</dbReference>
<dbReference type="InterPro" id="IPR006048">
    <property type="entry name" value="A-amylase/branching_C"/>
</dbReference>
<dbReference type="EC" id="2.4.1.18" evidence="5 11"/>
<dbReference type="PANTHER" id="PTHR43651">
    <property type="entry name" value="1,4-ALPHA-GLUCAN-BRANCHING ENZYME"/>
    <property type="match status" value="1"/>
</dbReference>
<dbReference type="InterPro" id="IPR044143">
    <property type="entry name" value="GlgB_N_E_set_prok"/>
</dbReference>
<comment type="catalytic activity">
    <reaction evidence="1">
        <text>Transfers a segment of a (1-&gt;4)-alpha-D-glucan chain to a primary hydroxy group in a similar glucan chain.</text>
        <dbReference type="EC" id="2.4.1.18"/>
    </reaction>
</comment>
<dbReference type="EMBL" id="JASOOE010000009">
    <property type="protein sequence ID" value="MDK7187482.1"/>
    <property type="molecule type" value="Genomic_DNA"/>
</dbReference>
<keyword evidence="6" id="KW-0321">Glycogen metabolism</keyword>
<proteinExistence type="inferred from homology"/>
<reference evidence="14" key="1">
    <citation type="submission" date="2023-05" db="EMBL/GenBank/DDBJ databases">
        <title>Cataloging the Phylogenetic Diversity of Human Bladder Bacteria.</title>
        <authorList>
            <person name="Du J."/>
        </authorList>
    </citation>
    <scope>NUCLEOTIDE SEQUENCE</scope>
    <source>
        <strain evidence="14">UMB1231</strain>
    </source>
</reference>
<evidence type="ECO:0000256" key="7">
    <source>
        <dbReference type="ARBA" id="ARBA00022676"/>
    </source>
</evidence>
<sequence length="643" mass="74163">MTFESPHSLSISREIEAFNQGDHLHAYHLLGAKPTEEFGQVGYRFRVWAPHAFQVYLQGDFSNWQLIPMERLSGGIWALFNAQAQAGQCYKYGIDHGNGHIEYKIDPFATEFERPPKDASILSSHSTFDWQDQTWLEQQSQINKFESPLQIYELHPGSWRRHPDGRFYTWEDLAESLIPYLREMSYSHVELMPVMDHPHEASWGYQITGYFAVSARYGDCQGLRHFINTAHQANIGVILDWVPGHFNRNANALAYYDGTATFESDDVTLADNPTWGTLNFDLSKGPVQSFLLSNLYYWIEEFHVDGIRVDAVSHILCKSLDQQPQGSIQDNLSFLKEDSLAFLRRMNQLLARDHPQVYRIAEESSALEGITTSLEDGGIGFDFKWNMGWMQDTLKFMSLDPLYRPASLRLLTFVFMYQFKERYILPLSHDEVVHGKCSLLGRMPGDRFSQFANLRLLHAYMLAQPGKILHFMGNELGQFLEWRYYEELDWTGLQRPYNQEYQYFIKDLNHLGLACPEFYQLDDQPQGILILDADDLEEGVLSFIRRGKQEEDLTLVLLNFTPVDRFKRRVGLPIDGTYQVIMHSQAMVYGGKLKDFQKIYQTEAIPYHHQAFSVELDIPGLSAIFIRLQSDPSKGGNSNKGGC</sequence>
<evidence type="ECO:0000256" key="10">
    <source>
        <dbReference type="ARBA" id="ARBA00023277"/>
    </source>
</evidence>
<dbReference type="GO" id="GO:0004553">
    <property type="term" value="F:hydrolase activity, hydrolyzing O-glycosyl compounds"/>
    <property type="evidence" value="ECO:0007669"/>
    <property type="project" value="InterPro"/>
</dbReference>
<feature type="active site" description="Nucleophile" evidence="12">
    <location>
        <position position="310"/>
    </location>
</feature>
<dbReference type="SMART" id="SM00642">
    <property type="entry name" value="Aamy"/>
    <property type="match status" value="1"/>
</dbReference>
<evidence type="ECO:0000313" key="14">
    <source>
        <dbReference type="EMBL" id="MDK7187482.1"/>
    </source>
</evidence>
<dbReference type="Proteomes" id="UP001229251">
    <property type="component" value="Unassembled WGS sequence"/>
</dbReference>
<evidence type="ECO:0000256" key="6">
    <source>
        <dbReference type="ARBA" id="ARBA00022600"/>
    </source>
</evidence>
<evidence type="ECO:0000256" key="2">
    <source>
        <dbReference type="ARBA" id="ARBA00002953"/>
    </source>
</evidence>
<feature type="active site" description="Proton donor" evidence="12">
    <location>
        <position position="362"/>
    </location>
</feature>
<evidence type="ECO:0000256" key="12">
    <source>
        <dbReference type="PIRSR" id="PIRSR000463-1"/>
    </source>
</evidence>
<dbReference type="GO" id="GO:0003844">
    <property type="term" value="F:1,4-alpha-glucan branching enzyme activity"/>
    <property type="evidence" value="ECO:0007669"/>
    <property type="project" value="UniProtKB-UniRule"/>
</dbReference>
<dbReference type="Gene3D" id="2.60.40.10">
    <property type="entry name" value="Immunoglobulins"/>
    <property type="match status" value="1"/>
</dbReference>
<evidence type="ECO:0000313" key="15">
    <source>
        <dbReference type="Proteomes" id="UP001229251"/>
    </source>
</evidence>
<dbReference type="Pfam" id="PF00128">
    <property type="entry name" value="Alpha-amylase"/>
    <property type="match status" value="1"/>
</dbReference>
<keyword evidence="7" id="KW-0328">Glycosyltransferase</keyword>
<evidence type="ECO:0000256" key="4">
    <source>
        <dbReference type="ARBA" id="ARBA00009000"/>
    </source>
</evidence>
<keyword evidence="9" id="KW-0320">Glycogen biosynthesis</keyword>
<comment type="similarity">
    <text evidence="4">Belongs to the glycosyl hydrolase 13 family. GlgB subfamily.</text>
</comment>
<dbReference type="AlphaFoldDB" id="A0AAJ1Q6J3"/>
<dbReference type="InterPro" id="IPR013780">
    <property type="entry name" value="Glyco_hydro_b"/>
</dbReference>
<evidence type="ECO:0000256" key="5">
    <source>
        <dbReference type="ARBA" id="ARBA00012541"/>
    </source>
</evidence>
<dbReference type="InterPro" id="IPR013783">
    <property type="entry name" value="Ig-like_fold"/>
</dbReference>
<dbReference type="Pfam" id="PF02922">
    <property type="entry name" value="CBM_48"/>
    <property type="match status" value="1"/>
</dbReference>
<keyword evidence="10" id="KW-0119">Carbohydrate metabolism</keyword>
<gene>
    <name evidence="14" type="primary">glgB</name>
    <name evidence="14" type="ORF">QP433_05765</name>
</gene>
<dbReference type="NCBIfam" id="NF008967">
    <property type="entry name" value="PRK12313.1"/>
    <property type="match status" value="1"/>
</dbReference>
<name>A0AAJ1Q6J3_9LACT</name>
<dbReference type="SUPFAM" id="SSF51445">
    <property type="entry name" value="(Trans)glycosidases"/>
    <property type="match status" value="1"/>
</dbReference>
<comment type="function">
    <text evidence="2">Catalyzes the formation of the alpha-1,6-glucosidic linkages in glycogen by scission of a 1,4-alpha-linked oligosaccharide from growing alpha-1,4-glucan chains and the subsequent attachment of the oligosaccharide to the alpha-1,6 position.</text>
</comment>
<dbReference type="InterPro" id="IPR004193">
    <property type="entry name" value="Glyco_hydro_13_N"/>
</dbReference>
<dbReference type="Pfam" id="PF02806">
    <property type="entry name" value="Alpha-amylase_C"/>
    <property type="match status" value="1"/>
</dbReference>
<dbReference type="InterPro" id="IPR006407">
    <property type="entry name" value="GlgB"/>
</dbReference>
<dbReference type="InterPro" id="IPR006047">
    <property type="entry name" value="GH13_cat_dom"/>
</dbReference>
<dbReference type="Gene3D" id="3.20.20.80">
    <property type="entry name" value="Glycosidases"/>
    <property type="match status" value="1"/>
</dbReference>
<dbReference type="InterPro" id="IPR017853">
    <property type="entry name" value="GH"/>
</dbReference>
<dbReference type="PANTHER" id="PTHR43651:SF3">
    <property type="entry name" value="1,4-ALPHA-GLUCAN-BRANCHING ENZYME"/>
    <property type="match status" value="1"/>
</dbReference>
<evidence type="ECO:0000256" key="9">
    <source>
        <dbReference type="ARBA" id="ARBA00023056"/>
    </source>
</evidence>
<dbReference type="InterPro" id="IPR037439">
    <property type="entry name" value="Branching_enzy"/>
</dbReference>
<dbReference type="SUPFAM" id="SSF51011">
    <property type="entry name" value="Glycosyl hydrolase domain"/>
    <property type="match status" value="1"/>
</dbReference>
<dbReference type="GO" id="GO:0005829">
    <property type="term" value="C:cytosol"/>
    <property type="evidence" value="ECO:0007669"/>
    <property type="project" value="TreeGrafter"/>
</dbReference>
<dbReference type="PIRSF" id="PIRSF000463">
    <property type="entry name" value="GlgB"/>
    <property type="match status" value="1"/>
</dbReference>
<dbReference type="NCBIfam" id="TIGR01515">
    <property type="entry name" value="branching_enzym"/>
    <property type="match status" value="1"/>
</dbReference>
<dbReference type="CDD" id="cd02855">
    <property type="entry name" value="E_set_GBE_prok_N"/>
    <property type="match status" value="1"/>
</dbReference>
<keyword evidence="8" id="KW-0808">Transferase</keyword>
<accession>A0AAJ1Q6J3</accession>
<evidence type="ECO:0000256" key="1">
    <source>
        <dbReference type="ARBA" id="ARBA00000826"/>
    </source>
</evidence>
<comment type="caution">
    <text evidence="14">The sequence shown here is derived from an EMBL/GenBank/DDBJ whole genome shotgun (WGS) entry which is preliminary data.</text>
</comment>
<evidence type="ECO:0000256" key="11">
    <source>
        <dbReference type="NCBIfam" id="TIGR01515"/>
    </source>
</evidence>
<dbReference type="CDD" id="cd11322">
    <property type="entry name" value="AmyAc_Glg_BE"/>
    <property type="match status" value="1"/>
</dbReference>
<dbReference type="GO" id="GO:0043169">
    <property type="term" value="F:cation binding"/>
    <property type="evidence" value="ECO:0007669"/>
    <property type="project" value="InterPro"/>
</dbReference>
<dbReference type="GO" id="GO:0005978">
    <property type="term" value="P:glycogen biosynthetic process"/>
    <property type="evidence" value="ECO:0007669"/>
    <property type="project" value="UniProtKB-UniRule"/>
</dbReference>
<dbReference type="SUPFAM" id="SSF81296">
    <property type="entry name" value="E set domains"/>
    <property type="match status" value="1"/>
</dbReference>
<dbReference type="Gene3D" id="2.60.40.1180">
    <property type="entry name" value="Golgi alpha-mannosidase II"/>
    <property type="match status" value="1"/>
</dbReference>
<protein>
    <recommendedName>
        <fullName evidence="5 11">1,4-alpha-glucan branching enzyme</fullName>
        <ecNumber evidence="5 11">2.4.1.18</ecNumber>
    </recommendedName>
</protein>
<evidence type="ECO:0000256" key="3">
    <source>
        <dbReference type="ARBA" id="ARBA00004964"/>
    </source>
</evidence>
<comment type="pathway">
    <text evidence="3">Glycan biosynthesis; glycogen biosynthesis.</text>
</comment>